<comment type="caution">
    <text evidence="4">The sequence shown here is derived from an EMBL/GenBank/DDBJ whole genome shotgun (WGS) entry which is preliminary data.</text>
</comment>
<protein>
    <submittedName>
        <fullName evidence="4">Lysosomal alpha-glucosidase-like protein</fullName>
    </submittedName>
</protein>
<dbReference type="SUPFAM" id="SSF51445">
    <property type="entry name" value="(Trans)glycosidases"/>
    <property type="match status" value="1"/>
</dbReference>
<name>A0A443RSN1_9ACAR</name>
<comment type="similarity">
    <text evidence="1 2">Belongs to the glycosyl hydrolase 31 family.</text>
</comment>
<accession>A0A443RSN1</accession>
<dbReference type="AlphaFoldDB" id="A0A443RSN1"/>
<dbReference type="OrthoDB" id="1334205at2759"/>
<dbReference type="EMBL" id="NCKV01041630">
    <property type="protein sequence ID" value="RWS18316.1"/>
    <property type="molecule type" value="Genomic_DNA"/>
</dbReference>
<organism evidence="4 5">
    <name type="scientific">Leptotrombidium deliense</name>
    <dbReference type="NCBI Taxonomy" id="299467"/>
    <lineage>
        <taxon>Eukaryota</taxon>
        <taxon>Metazoa</taxon>
        <taxon>Ecdysozoa</taxon>
        <taxon>Arthropoda</taxon>
        <taxon>Chelicerata</taxon>
        <taxon>Arachnida</taxon>
        <taxon>Acari</taxon>
        <taxon>Acariformes</taxon>
        <taxon>Trombidiformes</taxon>
        <taxon>Prostigmata</taxon>
        <taxon>Anystina</taxon>
        <taxon>Parasitengona</taxon>
        <taxon>Trombiculoidea</taxon>
        <taxon>Trombiculidae</taxon>
        <taxon>Leptotrombidium</taxon>
    </lineage>
</organism>
<evidence type="ECO:0000313" key="4">
    <source>
        <dbReference type="EMBL" id="RWS18316.1"/>
    </source>
</evidence>
<dbReference type="Pfam" id="PF01055">
    <property type="entry name" value="Glyco_hydro_31_2nd"/>
    <property type="match status" value="1"/>
</dbReference>
<feature type="non-terminal residue" evidence="4">
    <location>
        <position position="181"/>
    </location>
</feature>
<reference evidence="4 5" key="1">
    <citation type="journal article" date="2018" name="Gigascience">
        <title>Genomes of trombidid mites reveal novel predicted allergens and laterally-transferred genes associated with secondary metabolism.</title>
        <authorList>
            <person name="Dong X."/>
            <person name="Chaisiri K."/>
            <person name="Xia D."/>
            <person name="Armstrong S.D."/>
            <person name="Fang Y."/>
            <person name="Donnelly M.J."/>
            <person name="Kadowaki T."/>
            <person name="McGarry J.W."/>
            <person name="Darby A.C."/>
            <person name="Makepeace B.L."/>
        </authorList>
    </citation>
    <scope>NUCLEOTIDE SEQUENCE [LARGE SCALE GENOMIC DNA]</scope>
    <source>
        <strain evidence="4">UoL-UT</strain>
    </source>
</reference>
<evidence type="ECO:0000256" key="1">
    <source>
        <dbReference type="ARBA" id="ARBA00007806"/>
    </source>
</evidence>
<dbReference type="InterPro" id="IPR017853">
    <property type="entry name" value="GH"/>
</dbReference>
<dbReference type="CDD" id="cd14752">
    <property type="entry name" value="GH31_N"/>
    <property type="match status" value="1"/>
</dbReference>
<dbReference type="GO" id="GO:0004558">
    <property type="term" value="F:alpha-1,4-glucosidase activity"/>
    <property type="evidence" value="ECO:0007669"/>
    <property type="project" value="TreeGrafter"/>
</dbReference>
<dbReference type="GO" id="GO:0005975">
    <property type="term" value="P:carbohydrate metabolic process"/>
    <property type="evidence" value="ECO:0007669"/>
    <property type="project" value="InterPro"/>
</dbReference>
<feature type="domain" description="Glycoside hydrolase family 31 TIM barrel" evidence="3">
    <location>
        <begin position="107"/>
        <end position="180"/>
    </location>
</feature>
<dbReference type="VEuPathDB" id="VectorBase:LDEU013724"/>
<keyword evidence="2" id="KW-0326">Glycosidase</keyword>
<dbReference type="Proteomes" id="UP000288716">
    <property type="component" value="Unassembled WGS sequence"/>
</dbReference>
<dbReference type="PANTHER" id="PTHR22762:SF131">
    <property type="entry name" value="GLYCOSIDE HYDROLASE FAMILY 31 N-TERMINAL DOMAIN-CONTAINING PROTEIN"/>
    <property type="match status" value="1"/>
</dbReference>
<keyword evidence="5" id="KW-1185">Reference proteome</keyword>
<gene>
    <name evidence="4" type="ORF">B4U80_00499</name>
</gene>
<evidence type="ECO:0000259" key="3">
    <source>
        <dbReference type="Pfam" id="PF01055"/>
    </source>
</evidence>
<dbReference type="SUPFAM" id="SSF74650">
    <property type="entry name" value="Galactose mutarotase-like"/>
    <property type="match status" value="1"/>
</dbReference>
<feature type="non-terminal residue" evidence="4">
    <location>
        <position position="1"/>
    </location>
</feature>
<dbReference type="InterPro" id="IPR011013">
    <property type="entry name" value="Gal_mutarotase_sf_dom"/>
</dbReference>
<evidence type="ECO:0000256" key="2">
    <source>
        <dbReference type="RuleBase" id="RU361185"/>
    </source>
</evidence>
<keyword evidence="2" id="KW-0378">Hydrolase</keyword>
<dbReference type="InterPro" id="IPR000322">
    <property type="entry name" value="Glyco_hydro_31_TIM"/>
</dbReference>
<dbReference type="GO" id="GO:0030246">
    <property type="term" value="F:carbohydrate binding"/>
    <property type="evidence" value="ECO:0007669"/>
    <property type="project" value="InterPro"/>
</dbReference>
<dbReference type="Gene3D" id="3.20.20.80">
    <property type="entry name" value="Glycosidases"/>
    <property type="match status" value="1"/>
</dbReference>
<dbReference type="STRING" id="299467.A0A443RSN1"/>
<evidence type="ECO:0000313" key="5">
    <source>
        <dbReference type="Proteomes" id="UP000288716"/>
    </source>
</evidence>
<dbReference type="Gene3D" id="2.60.40.1760">
    <property type="entry name" value="glycosyl hydrolase (family 31)"/>
    <property type="match status" value="1"/>
</dbReference>
<proteinExistence type="inferred from homology"/>
<dbReference type="PANTHER" id="PTHR22762">
    <property type="entry name" value="ALPHA-GLUCOSIDASE"/>
    <property type="match status" value="1"/>
</dbReference>
<sequence>GLAEHTTDLCIPTNERKLYTLFNRGDQPQENNTGLNLYGFHPFYLAMEKDGSAHGVYFHNTNAMDIVVQPGSTITYRTVGGRLDFFFVLGPKPDDVTSQYTTIVGRPFLPPYWSLGFHLCRYNYSSTEIIRQTWKRTIDAGIPLDAQWNDIDYMDNYKDFTYDPIKYKGLPDFIKELHDAN</sequence>